<keyword evidence="1" id="KW-0808">Transferase</keyword>
<keyword evidence="2" id="KW-1185">Reference proteome</keyword>
<dbReference type="GO" id="GO:0005840">
    <property type="term" value="C:ribosome"/>
    <property type="evidence" value="ECO:0007669"/>
    <property type="project" value="UniProtKB-KW"/>
</dbReference>
<dbReference type="InterPro" id="IPR025799">
    <property type="entry name" value="Arg_MeTrfase"/>
</dbReference>
<gene>
    <name evidence="1" type="ORF">PXH66_19880</name>
</gene>
<dbReference type="EMBL" id="CP119075">
    <property type="protein sequence ID" value="WED64608.1"/>
    <property type="molecule type" value="Genomic_DNA"/>
</dbReference>
<dbReference type="Pfam" id="PF06325">
    <property type="entry name" value="PrmA"/>
    <property type="match status" value="1"/>
</dbReference>
<dbReference type="PANTHER" id="PTHR11006:SF4">
    <property type="entry name" value="PROTEIN ARGININE N-METHYLTRANSFERASE 7"/>
    <property type="match status" value="1"/>
</dbReference>
<evidence type="ECO:0000313" key="2">
    <source>
        <dbReference type="Proteomes" id="UP001218638"/>
    </source>
</evidence>
<dbReference type="KEGG" id="slom:PXH66_19880"/>
<dbReference type="RefSeq" id="WP_330930760.1">
    <property type="nucleotide sequence ID" value="NZ_CP119075.1"/>
</dbReference>
<dbReference type="PANTHER" id="PTHR11006">
    <property type="entry name" value="PROTEIN ARGININE N-METHYLTRANSFERASE"/>
    <property type="match status" value="1"/>
</dbReference>
<reference evidence="1" key="1">
    <citation type="submission" date="2023-03" db="EMBL/GenBank/DDBJ databases">
        <title>Lomoglobus Profundus gen. nov., sp. nov., a novel member of the phylum Verrucomicrobia, isolated from deep-marine sediment of South China Sea.</title>
        <authorList>
            <person name="Ahmad T."/>
            <person name="Ishaq S.E."/>
            <person name="Wang F."/>
        </authorList>
    </citation>
    <scope>NUCLEOTIDE SEQUENCE</scope>
    <source>
        <strain evidence="1">LMO-M01</strain>
    </source>
</reference>
<dbReference type="PROSITE" id="PS51678">
    <property type="entry name" value="SAM_MT_PRMT"/>
    <property type="match status" value="1"/>
</dbReference>
<dbReference type="GO" id="GO:0042054">
    <property type="term" value="F:histone methyltransferase activity"/>
    <property type="evidence" value="ECO:0007669"/>
    <property type="project" value="TreeGrafter"/>
</dbReference>
<dbReference type="InterPro" id="IPR029063">
    <property type="entry name" value="SAM-dependent_MTases_sf"/>
</dbReference>
<sequence length="367" mass="41552">MIISSLQRLTVGCFAALRHGLDRVSGWLWSSPTLSGWFYAPEPVLSRDDAYRKFNSTYFAQLDQQERMLADRPRMTFYHAIIERHVAPGSRVIDLGTGTGILAAFAARQGAARVYAIDHAAILDVAQEVIAHNRVPNVEFIAQHSSDVVLDEPVDIILHEQMGDYLFDESMVANICDLRDRLLKPGGRILPSRFEFYCEPVKLHDERHVPFIWDLNLFGIDYGFIKEQRPDEAEYYRQASCDLGVVEAFLGEPKAAIEFDLHTVDDATMPRKIRIKRPVVTAGRLDGFAVYFKVLVDDDLTLSSSPLDPDRAPHWGFRLLRCEMDDLGVGDVVTLTLEVGRWADPDSWNWHYERRSAAALAEMPTAS</sequence>
<proteinExistence type="predicted"/>
<accession>A0AAF0CMT3</accession>
<dbReference type="Proteomes" id="UP001218638">
    <property type="component" value="Chromosome"/>
</dbReference>
<dbReference type="GO" id="GO:0016274">
    <property type="term" value="F:protein-arginine N-methyltransferase activity"/>
    <property type="evidence" value="ECO:0007669"/>
    <property type="project" value="InterPro"/>
</dbReference>
<dbReference type="CDD" id="cd02440">
    <property type="entry name" value="AdoMet_MTases"/>
    <property type="match status" value="1"/>
</dbReference>
<keyword evidence="1" id="KW-0489">Methyltransferase</keyword>
<keyword evidence="1" id="KW-0689">Ribosomal protein</keyword>
<dbReference type="GO" id="GO:0032259">
    <property type="term" value="P:methylation"/>
    <property type="evidence" value="ECO:0007669"/>
    <property type="project" value="UniProtKB-KW"/>
</dbReference>
<dbReference type="AlphaFoldDB" id="A0AAF0CMT3"/>
<dbReference type="SUPFAM" id="SSF53335">
    <property type="entry name" value="S-adenosyl-L-methionine-dependent methyltransferases"/>
    <property type="match status" value="1"/>
</dbReference>
<dbReference type="Gene3D" id="2.70.160.11">
    <property type="entry name" value="Hnrnp arginine n-methyltransferase1"/>
    <property type="match status" value="1"/>
</dbReference>
<keyword evidence="1" id="KW-0687">Ribonucleoprotein</keyword>
<protein>
    <submittedName>
        <fullName evidence="1">50S ribosomal protein L11 methyltransferase</fullName>
    </submittedName>
</protein>
<dbReference type="Gene3D" id="3.40.50.150">
    <property type="entry name" value="Vaccinia Virus protein VP39"/>
    <property type="match status" value="1"/>
</dbReference>
<organism evidence="1 2">
    <name type="scientific">Synoicihabitans lomoniglobus</name>
    <dbReference type="NCBI Taxonomy" id="2909285"/>
    <lineage>
        <taxon>Bacteria</taxon>
        <taxon>Pseudomonadati</taxon>
        <taxon>Verrucomicrobiota</taxon>
        <taxon>Opitutia</taxon>
        <taxon>Opitutales</taxon>
        <taxon>Opitutaceae</taxon>
        <taxon>Synoicihabitans</taxon>
    </lineage>
</organism>
<evidence type="ECO:0000313" key="1">
    <source>
        <dbReference type="EMBL" id="WED64608.1"/>
    </source>
</evidence>
<name>A0AAF0CMT3_9BACT</name>